<name>A0A0F9R549_9ZZZZ</name>
<gene>
    <name evidence="1" type="ORF">LCGC14_0620070</name>
</gene>
<protein>
    <submittedName>
        <fullName evidence="1">Uncharacterized protein</fullName>
    </submittedName>
</protein>
<comment type="caution">
    <text evidence="1">The sequence shown here is derived from an EMBL/GenBank/DDBJ whole genome shotgun (WGS) entry which is preliminary data.</text>
</comment>
<reference evidence="1" key="1">
    <citation type="journal article" date="2015" name="Nature">
        <title>Complex archaea that bridge the gap between prokaryotes and eukaryotes.</title>
        <authorList>
            <person name="Spang A."/>
            <person name="Saw J.H."/>
            <person name="Jorgensen S.L."/>
            <person name="Zaremba-Niedzwiedzka K."/>
            <person name="Martijn J."/>
            <person name="Lind A.E."/>
            <person name="van Eijk R."/>
            <person name="Schleper C."/>
            <person name="Guy L."/>
            <person name="Ettema T.J."/>
        </authorList>
    </citation>
    <scope>NUCLEOTIDE SEQUENCE</scope>
</reference>
<organism evidence="1">
    <name type="scientific">marine sediment metagenome</name>
    <dbReference type="NCBI Taxonomy" id="412755"/>
    <lineage>
        <taxon>unclassified sequences</taxon>
        <taxon>metagenomes</taxon>
        <taxon>ecological metagenomes</taxon>
    </lineage>
</organism>
<sequence>MTESTKERANCKYLFCTHCNEWPDDIVDTNETYTDRKWNGNCYDFISEDTNVAQSECGECNNILINKDEPTPDSNNGEDTDAKG</sequence>
<dbReference type="AlphaFoldDB" id="A0A0F9R549"/>
<evidence type="ECO:0000313" key="1">
    <source>
        <dbReference type="EMBL" id="KKN51720.1"/>
    </source>
</evidence>
<dbReference type="EMBL" id="LAZR01001051">
    <property type="protein sequence ID" value="KKN51720.1"/>
    <property type="molecule type" value="Genomic_DNA"/>
</dbReference>
<proteinExistence type="predicted"/>
<accession>A0A0F9R549</accession>